<evidence type="ECO:0000256" key="6">
    <source>
        <dbReference type="ARBA" id="ARBA00022438"/>
    </source>
</evidence>
<dbReference type="AlphaFoldDB" id="A0A8X6Q345"/>
<sequence>MRILTNYSSYKILSVKIINNRVRFHVKNLCVLHLIQRKQPSYSNFYLSLAHYCKSRSLSSEKNMSSYIYPNNTPIIQLKCEDAFNQLTEKEKHYAHHLSKACWFGGLIDLFQTSLESPLIFILIRKLFQYETPTDLKLNALNKCAFTPEEAQAFFMYVAGILSNLGNYKSFGDTKFIPNLRKEKFEKLVLSSAYAQCNQQEAQSLLFRCVESIYSLKDKECCLGLPTKGTTTYLSKNINEDDIEAVKKFLKTKNMEAFNTRLFKTCEETQYVYEIRLASVLTTDSEEEKDLLTTNSVNGHNFVITRGDYSKLLELVIRQLLLAKKYAANEIEEKMIENYIRSFHSGSIEAHKDGSRFWIKDKSPIVESYIGFIETYRDPAGMRGEFEGFVAIVNKTMSEKFAELVKSAEHLLLLLPWPKSFEIDKFLQPDFTSLDVLTYACSGIPNGICIPNYNEIRQKEGFKNVSLGNTIHTETSGIPNFLNKTDQDFLMKYKNSAMEIKVGLHELLGHGSGKLFKKESGGSFNFDVDNVIDFVSNEKISTWYEEGETYDSVFGSISSAYEECRAECVALYLSDCSSVLSIFGYEGDESSDITYTIWLSMIQNGLEGLDTYDLKTDTWLQAHSQARFVILQVLLESGDDFVKIENITGSDGKPDLLLTVDRSKIFSVGKPAIEKFLGKLQLYRSTANVKSAKKMFDKYSLVISEDGHPFLDYREIVMDRKKPRRMFVQANTVLEDGVVKLKTYASNSEGLIESWMDRYPGINLDVILEELWEKDRTFF</sequence>
<dbReference type="GO" id="GO:0008235">
    <property type="term" value="F:metalloexopeptidase activity"/>
    <property type="evidence" value="ECO:0007669"/>
    <property type="project" value="InterPro"/>
</dbReference>
<dbReference type="Gene3D" id="3.30.540.30">
    <property type="match status" value="3"/>
</dbReference>
<feature type="binding site" evidence="16">
    <location>
        <position position="505"/>
    </location>
    <ligand>
        <name>Zn(2+)</name>
        <dbReference type="ChEBI" id="CHEBI:29105"/>
        <note>catalytic</note>
    </ligand>
</feature>
<evidence type="ECO:0000313" key="17">
    <source>
        <dbReference type="EMBL" id="GFU03940.1"/>
    </source>
</evidence>
<dbReference type="OrthoDB" id="4694525at2759"/>
<feature type="binding site" evidence="16">
    <location>
        <position position="510"/>
    </location>
    <ligand>
        <name>Zn(2+)</name>
        <dbReference type="ChEBI" id="CHEBI:29105"/>
        <note>catalytic</note>
    </ligand>
</feature>
<feature type="active site" evidence="15">
    <location>
        <position position="506"/>
    </location>
</feature>
<dbReference type="EMBL" id="BMAW01123577">
    <property type="protein sequence ID" value="GFU03940.1"/>
    <property type="molecule type" value="Genomic_DNA"/>
</dbReference>
<keyword evidence="18" id="KW-1185">Reference proteome</keyword>
<keyword evidence="8 14" id="KW-0645">Protease</keyword>
<accession>A0A8X6Q345</accession>
<evidence type="ECO:0000256" key="11">
    <source>
        <dbReference type="ARBA" id="ARBA00022833"/>
    </source>
</evidence>
<dbReference type="Proteomes" id="UP000887013">
    <property type="component" value="Unassembled WGS sequence"/>
</dbReference>
<feature type="binding site" evidence="16">
    <location>
        <position position="563"/>
    </location>
    <ligand>
        <name>Zn(2+)</name>
        <dbReference type="ChEBI" id="CHEBI:29105"/>
        <note>catalytic</note>
    </ligand>
</feature>
<keyword evidence="9 14" id="KW-0479">Metal-binding</keyword>
<dbReference type="FunFam" id="3.30.540.30:FF:000003">
    <property type="entry name" value="Dipeptidyl peptidase 3"/>
    <property type="match status" value="1"/>
</dbReference>
<dbReference type="GO" id="GO:0006508">
    <property type="term" value="P:proteolysis"/>
    <property type="evidence" value="ECO:0007669"/>
    <property type="project" value="UniProtKB-KW"/>
</dbReference>
<dbReference type="InterPro" id="IPR005317">
    <property type="entry name" value="Dipeptidyl-peptase3"/>
</dbReference>
<evidence type="ECO:0000256" key="3">
    <source>
        <dbReference type="ARBA" id="ARBA00010200"/>
    </source>
</evidence>
<dbReference type="FunFam" id="3.30.540.30:FF:000001">
    <property type="entry name" value="Dipeptidyl peptidase 3"/>
    <property type="match status" value="1"/>
</dbReference>
<dbReference type="InterPro" id="IPR039461">
    <property type="entry name" value="Peptidase_M49"/>
</dbReference>
<dbReference type="PIRSF" id="PIRSF007828">
    <property type="entry name" value="Dipeptidyl-peptidase_III"/>
    <property type="match status" value="1"/>
</dbReference>
<dbReference type="GO" id="GO:0008270">
    <property type="term" value="F:zinc ion binding"/>
    <property type="evidence" value="ECO:0007669"/>
    <property type="project" value="UniProtKB-ARBA"/>
</dbReference>
<keyword evidence="6 14" id="KW-0031">Aminopeptidase</keyword>
<evidence type="ECO:0000256" key="5">
    <source>
        <dbReference type="ARBA" id="ARBA00014713"/>
    </source>
</evidence>
<dbReference type="FunFam" id="3.30.540.30:FF:000002">
    <property type="entry name" value="Dipeptidyl peptidase 3"/>
    <property type="match status" value="1"/>
</dbReference>
<evidence type="ECO:0000256" key="1">
    <source>
        <dbReference type="ARBA" id="ARBA00001336"/>
    </source>
</evidence>
<dbReference type="GO" id="GO:0008239">
    <property type="term" value="F:dipeptidyl-peptidase activity"/>
    <property type="evidence" value="ECO:0007669"/>
    <property type="project" value="UniProtKB-UniRule"/>
</dbReference>
<dbReference type="GO" id="GO:0005737">
    <property type="term" value="C:cytoplasm"/>
    <property type="evidence" value="ECO:0007669"/>
    <property type="project" value="UniProtKB-SubCell"/>
</dbReference>
<evidence type="ECO:0000256" key="4">
    <source>
        <dbReference type="ARBA" id="ARBA00012063"/>
    </source>
</evidence>
<dbReference type="PANTHER" id="PTHR23422">
    <property type="entry name" value="DIPEPTIDYL PEPTIDASE III-RELATED"/>
    <property type="match status" value="1"/>
</dbReference>
<evidence type="ECO:0000256" key="7">
    <source>
        <dbReference type="ARBA" id="ARBA00022490"/>
    </source>
</evidence>
<keyword evidence="10 14" id="KW-0378">Hydrolase</keyword>
<organism evidence="17 18">
    <name type="scientific">Nephila pilipes</name>
    <name type="common">Giant wood spider</name>
    <name type="synonym">Nephila maculata</name>
    <dbReference type="NCBI Taxonomy" id="299642"/>
    <lineage>
        <taxon>Eukaryota</taxon>
        <taxon>Metazoa</taxon>
        <taxon>Ecdysozoa</taxon>
        <taxon>Arthropoda</taxon>
        <taxon>Chelicerata</taxon>
        <taxon>Arachnida</taxon>
        <taxon>Araneae</taxon>
        <taxon>Araneomorphae</taxon>
        <taxon>Entelegynae</taxon>
        <taxon>Araneoidea</taxon>
        <taxon>Nephilidae</taxon>
        <taxon>Nephila</taxon>
    </lineage>
</organism>
<comment type="similarity">
    <text evidence="3 14">Belongs to the peptidase M49 family.</text>
</comment>
<reference evidence="17" key="1">
    <citation type="submission" date="2020-08" db="EMBL/GenBank/DDBJ databases">
        <title>Multicomponent nature underlies the extraordinary mechanical properties of spider dragline silk.</title>
        <authorList>
            <person name="Kono N."/>
            <person name="Nakamura H."/>
            <person name="Mori M."/>
            <person name="Yoshida Y."/>
            <person name="Ohtoshi R."/>
            <person name="Malay A.D."/>
            <person name="Moran D.A.P."/>
            <person name="Tomita M."/>
            <person name="Numata K."/>
            <person name="Arakawa K."/>
        </authorList>
    </citation>
    <scope>NUCLEOTIDE SEQUENCE</scope>
</reference>
<comment type="catalytic activity">
    <reaction evidence="1 14">
        <text>Release of an N-terminal dipeptide from a peptide comprising four or more residues, with broad specificity. Also acts on dipeptidyl 2-naphthylamides.</text>
        <dbReference type="EC" id="3.4.14.4"/>
    </reaction>
</comment>
<evidence type="ECO:0000256" key="16">
    <source>
        <dbReference type="PIRSR" id="PIRSR007828-2"/>
    </source>
</evidence>
<evidence type="ECO:0000256" key="9">
    <source>
        <dbReference type="ARBA" id="ARBA00022723"/>
    </source>
</evidence>
<evidence type="ECO:0000256" key="8">
    <source>
        <dbReference type="ARBA" id="ARBA00022670"/>
    </source>
</evidence>
<evidence type="ECO:0000256" key="14">
    <source>
        <dbReference type="PIRNR" id="PIRNR007828"/>
    </source>
</evidence>
<evidence type="ECO:0000256" key="10">
    <source>
        <dbReference type="ARBA" id="ARBA00022801"/>
    </source>
</evidence>
<keyword evidence="12" id="KW-0007">Acetylation</keyword>
<evidence type="ECO:0000256" key="15">
    <source>
        <dbReference type="PIRSR" id="PIRSR007828-1"/>
    </source>
</evidence>
<evidence type="ECO:0000256" key="13">
    <source>
        <dbReference type="ARBA" id="ARBA00023049"/>
    </source>
</evidence>
<dbReference type="GO" id="GO:0004177">
    <property type="term" value="F:aminopeptidase activity"/>
    <property type="evidence" value="ECO:0007669"/>
    <property type="project" value="UniProtKB-KW"/>
</dbReference>
<gene>
    <name evidence="17" type="primary">dpp3</name>
    <name evidence="17" type="ORF">NPIL_398421</name>
</gene>
<evidence type="ECO:0000313" key="18">
    <source>
        <dbReference type="Proteomes" id="UP000887013"/>
    </source>
</evidence>
<name>A0A8X6Q345_NEPPI</name>
<comment type="cofactor">
    <cofactor evidence="14 16">
        <name>Zn(2+)</name>
        <dbReference type="ChEBI" id="CHEBI:29105"/>
    </cofactor>
    <text evidence="14 16">Binds 1 zinc ion per subunit.</text>
</comment>
<evidence type="ECO:0000256" key="12">
    <source>
        <dbReference type="ARBA" id="ARBA00022990"/>
    </source>
</evidence>
<dbReference type="EC" id="3.4.14.4" evidence="4 14"/>
<proteinExistence type="inferred from homology"/>
<keyword evidence="11 14" id="KW-0862">Zinc</keyword>
<keyword evidence="7 14" id="KW-0963">Cytoplasm</keyword>
<protein>
    <recommendedName>
        <fullName evidence="5 14">Dipeptidyl peptidase 3</fullName>
        <ecNumber evidence="4 14">3.4.14.4</ecNumber>
    </recommendedName>
    <alternativeName>
        <fullName evidence="14">Dipeptidyl aminopeptidase III</fullName>
    </alternativeName>
    <alternativeName>
        <fullName evidence="14">Dipeptidyl peptidase III</fullName>
    </alternativeName>
</protein>
<keyword evidence="13 14" id="KW-0482">Metalloprotease</keyword>
<comment type="caution">
    <text evidence="17">The sequence shown here is derived from an EMBL/GenBank/DDBJ whole genome shotgun (WGS) entry which is preliminary data.</text>
</comment>
<dbReference type="PANTHER" id="PTHR23422:SF11">
    <property type="entry name" value="DIPEPTIDYL PEPTIDASE 3"/>
    <property type="match status" value="1"/>
</dbReference>
<comment type="subcellular location">
    <subcellularLocation>
        <location evidence="2">Cytoplasm</location>
    </subcellularLocation>
</comment>
<dbReference type="Pfam" id="PF03571">
    <property type="entry name" value="Peptidase_M49"/>
    <property type="match status" value="1"/>
</dbReference>
<evidence type="ECO:0000256" key="2">
    <source>
        <dbReference type="ARBA" id="ARBA00004496"/>
    </source>
</evidence>